<dbReference type="FunCoup" id="A0A2P6NSK9">
    <property type="interactions" value="50"/>
</dbReference>
<dbReference type="Gene3D" id="1.20.120.1760">
    <property type="match status" value="1"/>
</dbReference>
<dbReference type="Proteomes" id="UP000241769">
    <property type="component" value="Unassembled WGS sequence"/>
</dbReference>
<dbReference type="PANTHER" id="PTHR10414:SF37">
    <property type="entry name" value="BB IN A BOXCAR, ISOFORM C"/>
    <property type="match status" value="1"/>
</dbReference>
<evidence type="ECO:0000256" key="2">
    <source>
        <dbReference type="ARBA" id="ARBA00010441"/>
    </source>
</evidence>
<evidence type="ECO:0000256" key="3">
    <source>
        <dbReference type="ARBA" id="ARBA00022679"/>
    </source>
</evidence>
<evidence type="ECO:0000256" key="1">
    <source>
        <dbReference type="ARBA" id="ARBA00004370"/>
    </source>
</evidence>
<dbReference type="Pfam" id="PF01066">
    <property type="entry name" value="CDP-OH_P_transf"/>
    <property type="match status" value="1"/>
</dbReference>
<comment type="caution">
    <text evidence="7">The sequence shown here is derived from an EMBL/GenBank/DDBJ whole genome shotgun (WGS) entry which is preliminary data.</text>
</comment>
<feature type="transmembrane region" description="Helical" evidence="6">
    <location>
        <begin position="188"/>
        <end position="207"/>
    </location>
</feature>
<sequence length="389" mass="44265">MQDAQRLLSKTYVNFVSKQGLQNLKNYRYHGVDHSICAKYLQPWWTWLVKFTPLWLAPNLITLIGLLFVFLSFAVQFYYCPDLKGDAPRWTFLLHAFCLFMYQTLDALDGKQARKTGTSSPLGELFDHGCDAISTMFIGLTICATIQMGAGWITFGVMMTNFCAFYFAQWEEFQTGTLELGIANVTEVQILGILVHLFTFFVGPLWWTTPLLINIGVTRIVMTKATLLYIAQVCGAFGTLCGNLVKIFKLTVQHDSKLKKDQVWLHLLPALSTVLFAGLWAWFSPSHILQNHPAAFLIGIGNLFSYLVGRMVLARVCQEGFSGYQPIILPVVFAFFNTFFGQIIMDEVTLMYLLLVGFTLVYLHFAFSVVDELTRHLKIRCFIIPYPKK</sequence>
<name>A0A2P6NSK9_9EUKA</name>
<dbReference type="InParanoid" id="A0A2P6NSK9"/>
<reference evidence="7 8" key="1">
    <citation type="journal article" date="2018" name="Genome Biol. Evol.">
        <title>Multiple Roots of Fruiting Body Formation in Amoebozoa.</title>
        <authorList>
            <person name="Hillmann F."/>
            <person name="Forbes G."/>
            <person name="Novohradska S."/>
            <person name="Ferling I."/>
            <person name="Riege K."/>
            <person name="Groth M."/>
            <person name="Westermann M."/>
            <person name="Marz M."/>
            <person name="Spaller T."/>
            <person name="Winckler T."/>
            <person name="Schaap P."/>
            <person name="Glockner G."/>
        </authorList>
    </citation>
    <scope>NUCLEOTIDE SEQUENCE [LARGE SCALE GENOMIC DNA]</scope>
    <source>
        <strain evidence="7 8">Jena</strain>
    </source>
</reference>
<feature type="transmembrane region" description="Helical" evidence="6">
    <location>
        <begin position="54"/>
        <end position="75"/>
    </location>
</feature>
<feature type="transmembrane region" description="Helical" evidence="6">
    <location>
        <begin position="263"/>
        <end position="283"/>
    </location>
</feature>
<accession>A0A2P6NSK9</accession>
<keyword evidence="8" id="KW-1185">Reference proteome</keyword>
<feature type="transmembrane region" description="Helical" evidence="6">
    <location>
        <begin position="326"/>
        <end position="344"/>
    </location>
</feature>
<dbReference type="OrthoDB" id="196717at2759"/>
<dbReference type="InterPro" id="IPR000462">
    <property type="entry name" value="CDP-OH_P_trans"/>
</dbReference>
<dbReference type="GO" id="GO:0016780">
    <property type="term" value="F:phosphotransferase activity, for other substituted phosphate groups"/>
    <property type="evidence" value="ECO:0007669"/>
    <property type="project" value="InterPro"/>
</dbReference>
<organism evidence="7 8">
    <name type="scientific">Planoprotostelium fungivorum</name>
    <dbReference type="NCBI Taxonomy" id="1890364"/>
    <lineage>
        <taxon>Eukaryota</taxon>
        <taxon>Amoebozoa</taxon>
        <taxon>Evosea</taxon>
        <taxon>Variosea</taxon>
        <taxon>Cavosteliida</taxon>
        <taxon>Cavosteliaceae</taxon>
        <taxon>Planoprotostelium</taxon>
    </lineage>
</organism>
<keyword evidence="4 6" id="KW-0472">Membrane</keyword>
<dbReference type="InterPro" id="IPR014472">
    <property type="entry name" value="CHOPT"/>
</dbReference>
<evidence type="ECO:0000256" key="4">
    <source>
        <dbReference type="ARBA" id="ARBA00023136"/>
    </source>
</evidence>
<dbReference type="PROSITE" id="PS00379">
    <property type="entry name" value="CDP_ALCOHOL_P_TRANSF"/>
    <property type="match status" value="1"/>
</dbReference>
<evidence type="ECO:0000256" key="6">
    <source>
        <dbReference type="SAM" id="Phobius"/>
    </source>
</evidence>
<keyword evidence="6" id="KW-0812">Transmembrane</keyword>
<dbReference type="GO" id="GO:0016020">
    <property type="term" value="C:membrane"/>
    <property type="evidence" value="ECO:0007669"/>
    <property type="project" value="UniProtKB-SubCell"/>
</dbReference>
<dbReference type="EMBL" id="MDYQ01000025">
    <property type="protein sequence ID" value="PRP86947.1"/>
    <property type="molecule type" value="Genomic_DNA"/>
</dbReference>
<dbReference type="InterPro" id="IPR043130">
    <property type="entry name" value="CDP-OH_PTrfase_TM_dom"/>
</dbReference>
<comment type="subcellular location">
    <subcellularLocation>
        <location evidence="1">Membrane</location>
    </subcellularLocation>
</comment>
<comment type="similarity">
    <text evidence="2 5">Belongs to the CDP-alcohol phosphatidyltransferase class-I family.</text>
</comment>
<evidence type="ECO:0008006" key="9">
    <source>
        <dbReference type="Google" id="ProtNLM"/>
    </source>
</evidence>
<evidence type="ECO:0000313" key="7">
    <source>
        <dbReference type="EMBL" id="PRP86947.1"/>
    </source>
</evidence>
<protein>
    <recommendedName>
        <fullName evidence="9">CDP-alcohol phosphatidyltransferase</fullName>
    </recommendedName>
</protein>
<dbReference type="GO" id="GO:0008654">
    <property type="term" value="P:phospholipid biosynthetic process"/>
    <property type="evidence" value="ECO:0007669"/>
    <property type="project" value="InterPro"/>
</dbReference>
<keyword evidence="6" id="KW-1133">Transmembrane helix</keyword>
<dbReference type="InterPro" id="IPR048254">
    <property type="entry name" value="CDP_ALCOHOL_P_TRANSF_CS"/>
</dbReference>
<dbReference type="AlphaFoldDB" id="A0A2P6NSK9"/>
<dbReference type="PIRSF" id="PIRSF015665">
    <property type="entry name" value="CHOPT"/>
    <property type="match status" value="1"/>
</dbReference>
<dbReference type="STRING" id="1890364.A0A2P6NSK9"/>
<evidence type="ECO:0000313" key="8">
    <source>
        <dbReference type="Proteomes" id="UP000241769"/>
    </source>
</evidence>
<feature type="transmembrane region" description="Helical" evidence="6">
    <location>
        <begin position="350"/>
        <end position="370"/>
    </location>
</feature>
<feature type="transmembrane region" description="Helical" evidence="6">
    <location>
        <begin position="136"/>
        <end position="167"/>
    </location>
</feature>
<gene>
    <name evidence="7" type="ORF">PROFUN_03695</name>
</gene>
<proteinExistence type="inferred from homology"/>
<keyword evidence="3 5" id="KW-0808">Transferase</keyword>
<evidence type="ECO:0000256" key="5">
    <source>
        <dbReference type="RuleBase" id="RU003750"/>
    </source>
</evidence>
<feature type="transmembrane region" description="Helical" evidence="6">
    <location>
        <begin position="227"/>
        <end position="251"/>
    </location>
</feature>
<dbReference type="PANTHER" id="PTHR10414">
    <property type="entry name" value="ETHANOLAMINEPHOSPHOTRANSFERASE"/>
    <property type="match status" value="1"/>
</dbReference>
<feature type="transmembrane region" description="Helical" evidence="6">
    <location>
        <begin position="295"/>
        <end position="314"/>
    </location>
</feature>